<dbReference type="SMART" id="SM00184">
    <property type="entry name" value="RING"/>
    <property type="match status" value="1"/>
</dbReference>
<keyword evidence="3" id="KW-0862">Zinc</keyword>
<evidence type="ECO:0000256" key="5">
    <source>
        <dbReference type="SAM" id="MobiDB-lite"/>
    </source>
</evidence>
<feature type="region of interest" description="Disordered" evidence="5">
    <location>
        <begin position="93"/>
        <end position="112"/>
    </location>
</feature>
<dbReference type="Gene3D" id="3.30.40.10">
    <property type="entry name" value="Zinc/RING finger domain, C3HC4 (zinc finger)"/>
    <property type="match status" value="1"/>
</dbReference>
<reference evidence="7" key="1">
    <citation type="submission" date="2023-07" db="EMBL/GenBank/DDBJ databases">
        <authorList>
            <consortium name="AG Swart"/>
            <person name="Singh M."/>
            <person name="Singh A."/>
            <person name="Seah K."/>
            <person name="Emmerich C."/>
        </authorList>
    </citation>
    <scope>NUCLEOTIDE SEQUENCE</scope>
    <source>
        <strain evidence="7">DP1</strain>
    </source>
</reference>
<proteinExistence type="predicted"/>
<evidence type="ECO:0000313" key="7">
    <source>
        <dbReference type="EMBL" id="CAI2378760.1"/>
    </source>
</evidence>
<dbReference type="AlphaFoldDB" id="A0AAD1XV27"/>
<dbReference type="PANTHER" id="PTHR15710">
    <property type="entry name" value="E3 UBIQUITIN-PROTEIN LIGASE PRAJA"/>
    <property type="match status" value="1"/>
</dbReference>
<dbReference type="InterPro" id="IPR013083">
    <property type="entry name" value="Znf_RING/FYVE/PHD"/>
</dbReference>
<comment type="caution">
    <text evidence="7">The sequence shown here is derived from an EMBL/GenBank/DDBJ whole genome shotgun (WGS) entry which is preliminary data.</text>
</comment>
<dbReference type="PROSITE" id="PS50089">
    <property type="entry name" value="ZF_RING_2"/>
    <property type="match status" value="1"/>
</dbReference>
<protein>
    <recommendedName>
        <fullName evidence="6">RING-type domain-containing protein</fullName>
    </recommendedName>
</protein>
<keyword evidence="8" id="KW-1185">Reference proteome</keyword>
<evidence type="ECO:0000313" key="8">
    <source>
        <dbReference type="Proteomes" id="UP001295684"/>
    </source>
</evidence>
<evidence type="ECO:0000256" key="1">
    <source>
        <dbReference type="ARBA" id="ARBA00022723"/>
    </source>
</evidence>
<dbReference type="Pfam" id="PF13639">
    <property type="entry name" value="zf-RING_2"/>
    <property type="match status" value="1"/>
</dbReference>
<dbReference type="PANTHER" id="PTHR15710:SF217">
    <property type="entry name" value="E3 UBIQUITIN-PROTEIN LIGASE RDUF2"/>
    <property type="match status" value="1"/>
</dbReference>
<evidence type="ECO:0000256" key="4">
    <source>
        <dbReference type="PROSITE-ProRule" id="PRU00175"/>
    </source>
</evidence>
<gene>
    <name evidence="7" type="ORF">ECRASSUSDP1_LOCUS20160</name>
</gene>
<dbReference type="InterPro" id="IPR001841">
    <property type="entry name" value="Znf_RING"/>
</dbReference>
<sequence>MDRFGSIDESDICDEAEEGSIFVSVPETKIEIKRPMVKCINCDRMLQTFANSPVCQICKDRKIGEVSEEEKIQNIRVADIWDRRNAIRLDLSQSDSSEDTDRSDLSSDLSSDCVDSDSIQILQNFNFEAPRVRTIRRRYHNSDARRGIIRNSFRRRVILFRDSSNFRSLSSSFGSSISSPRPANQTALDDLKSVQITDEHLTLNPKTGQKESPCCCVCTDEMQIEATILLCKHLFHTECIKEWFKSHNTCPICRSNVNRLTCTPILTSDA</sequence>
<evidence type="ECO:0000256" key="2">
    <source>
        <dbReference type="ARBA" id="ARBA00022771"/>
    </source>
</evidence>
<evidence type="ECO:0000256" key="3">
    <source>
        <dbReference type="ARBA" id="ARBA00022833"/>
    </source>
</evidence>
<dbReference type="EMBL" id="CAMPGE010020524">
    <property type="protein sequence ID" value="CAI2378760.1"/>
    <property type="molecule type" value="Genomic_DNA"/>
</dbReference>
<accession>A0AAD1XV27</accession>
<dbReference type="Proteomes" id="UP001295684">
    <property type="component" value="Unassembled WGS sequence"/>
</dbReference>
<dbReference type="GO" id="GO:0061630">
    <property type="term" value="F:ubiquitin protein ligase activity"/>
    <property type="evidence" value="ECO:0007669"/>
    <property type="project" value="TreeGrafter"/>
</dbReference>
<evidence type="ECO:0000259" key="6">
    <source>
        <dbReference type="PROSITE" id="PS50089"/>
    </source>
</evidence>
<name>A0AAD1XV27_EUPCR</name>
<feature type="domain" description="RING-type" evidence="6">
    <location>
        <begin position="215"/>
        <end position="254"/>
    </location>
</feature>
<organism evidence="7 8">
    <name type="scientific">Euplotes crassus</name>
    <dbReference type="NCBI Taxonomy" id="5936"/>
    <lineage>
        <taxon>Eukaryota</taxon>
        <taxon>Sar</taxon>
        <taxon>Alveolata</taxon>
        <taxon>Ciliophora</taxon>
        <taxon>Intramacronucleata</taxon>
        <taxon>Spirotrichea</taxon>
        <taxon>Hypotrichia</taxon>
        <taxon>Euplotida</taxon>
        <taxon>Euplotidae</taxon>
        <taxon>Moneuplotes</taxon>
    </lineage>
</organism>
<dbReference type="SUPFAM" id="SSF57850">
    <property type="entry name" value="RING/U-box"/>
    <property type="match status" value="1"/>
</dbReference>
<dbReference type="GO" id="GO:0005737">
    <property type="term" value="C:cytoplasm"/>
    <property type="evidence" value="ECO:0007669"/>
    <property type="project" value="TreeGrafter"/>
</dbReference>
<keyword evidence="2 4" id="KW-0863">Zinc-finger</keyword>
<dbReference type="GO" id="GO:0016567">
    <property type="term" value="P:protein ubiquitination"/>
    <property type="evidence" value="ECO:0007669"/>
    <property type="project" value="TreeGrafter"/>
</dbReference>
<dbReference type="GO" id="GO:0008270">
    <property type="term" value="F:zinc ion binding"/>
    <property type="evidence" value="ECO:0007669"/>
    <property type="project" value="UniProtKB-KW"/>
</dbReference>
<keyword evidence="1" id="KW-0479">Metal-binding</keyword>